<evidence type="ECO:0000256" key="1">
    <source>
        <dbReference type="ARBA" id="ARBA00004141"/>
    </source>
</evidence>
<keyword evidence="2 5" id="KW-0812">Transmembrane</keyword>
<name>A0A3Q3VYU9_MOLML</name>
<dbReference type="InterPro" id="IPR005828">
    <property type="entry name" value="MFS_sugar_transport-like"/>
</dbReference>
<dbReference type="SUPFAM" id="SSF103473">
    <property type="entry name" value="MFS general substrate transporter"/>
    <property type="match status" value="1"/>
</dbReference>
<evidence type="ECO:0000256" key="2">
    <source>
        <dbReference type="ARBA" id="ARBA00022692"/>
    </source>
</evidence>
<evidence type="ECO:0000256" key="3">
    <source>
        <dbReference type="ARBA" id="ARBA00022989"/>
    </source>
</evidence>
<reference evidence="6" key="2">
    <citation type="submission" date="2025-09" db="UniProtKB">
        <authorList>
            <consortium name="Ensembl"/>
        </authorList>
    </citation>
    <scope>IDENTIFICATION</scope>
</reference>
<feature type="transmembrane region" description="Helical" evidence="5">
    <location>
        <begin position="259"/>
        <end position="280"/>
    </location>
</feature>
<protein>
    <submittedName>
        <fullName evidence="6">Uncharacterized protein</fullName>
    </submittedName>
</protein>
<dbReference type="OMA" id="MANFGHI"/>
<dbReference type="GO" id="GO:0016020">
    <property type="term" value="C:membrane"/>
    <property type="evidence" value="ECO:0007669"/>
    <property type="project" value="UniProtKB-SubCell"/>
</dbReference>
<dbReference type="Gene3D" id="1.20.1250.20">
    <property type="entry name" value="MFS general substrate transporter like domains"/>
    <property type="match status" value="1"/>
</dbReference>
<dbReference type="InterPro" id="IPR036259">
    <property type="entry name" value="MFS_trans_sf"/>
</dbReference>
<evidence type="ECO:0000313" key="6">
    <source>
        <dbReference type="Ensembl" id="ENSMMOP00000008546.1"/>
    </source>
</evidence>
<feature type="transmembrane region" description="Helical" evidence="5">
    <location>
        <begin position="161"/>
        <end position="184"/>
    </location>
</feature>
<dbReference type="Proteomes" id="UP000261620">
    <property type="component" value="Unplaced"/>
</dbReference>
<dbReference type="GO" id="GO:0022857">
    <property type="term" value="F:transmembrane transporter activity"/>
    <property type="evidence" value="ECO:0007669"/>
    <property type="project" value="InterPro"/>
</dbReference>
<proteinExistence type="predicted"/>
<feature type="transmembrane region" description="Helical" evidence="5">
    <location>
        <begin position="105"/>
        <end position="123"/>
    </location>
</feature>
<feature type="transmembrane region" description="Helical" evidence="5">
    <location>
        <begin position="129"/>
        <end position="149"/>
    </location>
</feature>
<accession>A0A3Q3VYU9</accession>
<dbReference type="Pfam" id="PF00083">
    <property type="entry name" value="Sugar_tr"/>
    <property type="match status" value="1"/>
</dbReference>
<dbReference type="PANTHER" id="PTHR24064">
    <property type="entry name" value="SOLUTE CARRIER FAMILY 22 MEMBER"/>
    <property type="match status" value="1"/>
</dbReference>
<dbReference type="Ensembl" id="ENSMMOT00000008700.1">
    <property type="protein sequence ID" value="ENSMMOP00000008546.1"/>
    <property type="gene ID" value="ENSMMOG00000006605.1"/>
</dbReference>
<keyword evidence="7" id="KW-1185">Reference proteome</keyword>
<keyword evidence="4 5" id="KW-0472">Membrane</keyword>
<dbReference type="AlphaFoldDB" id="A0A3Q3VYU9"/>
<organism evidence="6 7">
    <name type="scientific">Mola mola</name>
    <name type="common">Ocean sunfish</name>
    <name type="synonym">Tetraodon mola</name>
    <dbReference type="NCBI Taxonomy" id="94237"/>
    <lineage>
        <taxon>Eukaryota</taxon>
        <taxon>Metazoa</taxon>
        <taxon>Chordata</taxon>
        <taxon>Craniata</taxon>
        <taxon>Vertebrata</taxon>
        <taxon>Euteleostomi</taxon>
        <taxon>Actinopterygii</taxon>
        <taxon>Neopterygii</taxon>
        <taxon>Teleostei</taxon>
        <taxon>Neoteleostei</taxon>
        <taxon>Acanthomorphata</taxon>
        <taxon>Eupercaria</taxon>
        <taxon>Tetraodontiformes</taxon>
        <taxon>Molidae</taxon>
        <taxon>Mola</taxon>
    </lineage>
</organism>
<dbReference type="STRING" id="94237.ENSMMOP00000008546"/>
<keyword evidence="3 5" id="KW-1133">Transmembrane helix</keyword>
<feature type="transmembrane region" description="Helical" evidence="5">
    <location>
        <begin position="190"/>
        <end position="209"/>
    </location>
</feature>
<evidence type="ECO:0000256" key="4">
    <source>
        <dbReference type="ARBA" id="ARBA00023136"/>
    </source>
</evidence>
<evidence type="ECO:0000313" key="7">
    <source>
        <dbReference type="Proteomes" id="UP000261620"/>
    </source>
</evidence>
<sequence length="288" mass="32185">MANFGHILKEVGEFGSLQKRSVAALCIPSMYCSFDVIGQVVTGMSFKHHRNTGWVLEREPSLTEDRQRNLTLPVNMDESFESCKVFTPVALDLKTSNPYKFGRRFAILMCLSVQLLFVVGTAFSHNIYVYMVFKFFSGSSGLIMANVSVMGVEWTDPSKAALCTTVIMVVGSFGLMVLPGLAYLFPNWRILQLVLSSPLLLVVGIFRYIPESARWLMTQAWVNGRKVLENLLDKIEMEVIILSGFVLNQRLGRILRQTFCCFEVLLSVFGGAACLLILAIPKGTVYPL</sequence>
<comment type="subcellular location">
    <subcellularLocation>
        <location evidence="1">Membrane</location>
        <topology evidence="1">Multi-pass membrane protein</topology>
    </subcellularLocation>
</comment>
<reference evidence="6" key="1">
    <citation type="submission" date="2025-08" db="UniProtKB">
        <authorList>
            <consortium name="Ensembl"/>
        </authorList>
    </citation>
    <scope>IDENTIFICATION</scope>
</reference>
<evidence type="ECO:0000256" key="5">
    <source>
        <dbReference type="SAM" id="Phobius"/>
    </source>
</evidence>